<dbReference type="GO" id="GO:0000324">
    <property type="term" value="C:fungal-type vacuole"/>
    <property type="evidence" value="ECO:0007669"/>
    <property type="project" value="TreeGrafter"/>
</dbReference>
<evidence type="ECO:0000313" key="6">
    <source>
        <dbReference type="EMBL" id="TNY19712.1"/>
    </source>
</evidence>
<keyword evidence="7" id="KW-1185">Reference proteome</keyword>
<dbReference type="PANTHER" id="PTHR31465">
    <property type="entry name" value="PROTEIN RTA1-RELATED"/>
    <property type="match status" value="1"/>
</dbReference>
<evidence type="ECO:0000256" key="5">
    <source>
        <dbReference type="SAM" id="Phobius"/>
    </source>
</evidence>
<evidence type="ECO:0000256" key="2">
    <source>
        <dbReference type="ARBA" id="ARBA00022692"/>
    </source>
</evidence>
<feature type="transmembrane region" description="Helical" evidence="5">
    <location>
        <begin position="138"/>
        <end position="162"/>
    </location>
</feature>
<protein>
    <submittedName>
        <fullName evidence="6">Methylcrotonoyl-CoA carboxylase subunit alpha</fullName>
    </submittedName>
</protein>
<feature type="transmembrane region" description="Helical" evidence="5">
    <location>
        <begin position="213"/>
        <end position="235"/>
    </location>
</feature>
<feature type="transmembrane region" description="Helical" evidence="5">
    <location>
        <begin position="256"/>
        <end position="277"/>
    </location>
</feature>
<reference evidence="6 7" key="1">
    <citation type="submission" date="2019-03" db="EMBL/GenBank/DDBJ databases">
        <title>Rhodosporidium diobovatum UCD-FST 08-225 genome sequencing, assembly, and annotation.</title>
        <authorList>
            <person name="Fakankun I.U."/>
            <person name="Fristensky B."/>
            <person name="Levin D.B."/>
        </authorList>
    </citation>
    <scope>NUCLEOTIDE SEQUENCE [LARGE SCALE GENOMIC DNA]</scope>
    <source>
        <strain evidence="6 7">UCD-FST 08-225</strain>
    </source>
</reference>
<proteinExistence type="predicted"/>
<dbReference type="Proteomes" id="UP000311382">
    <property type="component" value="Unassembled WGS sequence"/>
</dbReference>
<evidence type="ECO:0000313" key="7">
    <source>
        <dbReference type="Proteomes" id="UP000311382"/>
    </source>
</evidence>
<dbReference type="GO" id="GO:0005886">
    <property type="term" value="C:plasma membrane"/>
    <property type="evidence" value="ECO:0007669"/>
    <property type="project" value="TreeGrafter"/>
</dbReference>
<organism evidence="6 7">
    <name type="scientific">Rhodotorula diobovata</name>
    <dbReference type="NCBI Taxonomy" id="5288"/>
    <lineage>
        <taxon>Eukaryota</taxon>
        <taxon>Fungi</taxon>
        <taxon>Dikarya</taxon>
        <taxon>Basidiomycota</taxon>
        <taxon>Pucciniomycotina</taxon>
        <taxon>Microbotryomycetes</taxon>
        <taxon>Sporidiobolales</taxon>
        <taxon>Sporidiobolaceae</taxon>
        <taxon>Rhodotorula</taxon>
    </lineage>
</organism>
<evidence type="ECO:0000256" key="1">
    <source>
        <dbReference type="ARBA" id="ARBA00004141"/>
    </source>
</evidence>
<evidence type="ECO:0000256" key="3">
    <source>
        <dbReference type="ARBA" id="ARBA00022989"/>
    </source>
</evidence>
<dbReference type="OrthoDB" id="3358017at2759"/>
<accession>A0A5C5FU20</accession>
<gene>
    <name evidence="6" type="ORF">DMC30DRAFT_441895</name>
</gene>
<keyword evidence="3 5" id="KW-1133">Transmembrane helix</keyword>
<dbReference type="InterPro" id="IPR007568">
    <property type="entry name" value="RTA1"/>
</dbReference>
<feature type="transmembrane region" description="Helical" evidence="5">
    <location>
        <begin position="77"/>
        <end position="98"/>
    </location>
</feature>
<dbReference type="AlphaFoldDB" id="A0A5C5FU20"/>
<comment type="subcellular location">
    <subcellularLocation>
        <location evidence="1">Membrane</location>
        <topology evidence="1">Multi-pass membrane protein</topology>
    </subcellularLocation>
</comment>
<comment type="caution">
    <text evidence="6">The sequence shown here is derived from an EMBL/GenBank/DDBJ whole genome shotgun (WGS) entry which is preliminary data.</text>
</comment>
<dbReference type="PANTHER" id="PTHR31465:SF9">
    <property type="entry name" value="SPHINGOID LONG-CHAIN BASE TRANSPORTER RSB1"/>
    <property type="match status" value="1"/>
</dbReference>
<sequence length="353" mass="38442">MSSLPPYWPTGPQNALPCNSTLIALVQSAVGLATNEISTQQAVAAGSCRWTGTDASIVKEAKHVWERANSYGYAPSTVWALCAVTIFGLSSLFHLYQLVKSRRWSYAVVLVGGGLQMAGWVERYYASQDITVGYVNQLALLTVAPTFFSAAIYSLFSMTAAAQDPRLLPLMNPRGHPGCRWHGQAQLTALLRSQALAAIASDPLLFKTGCHTMLAGIVLQFVTTLAFLAVFGVYFRRLAREYPERHVTRLQSGTGVVFRGTLAMGALMIIRGCFRTAELAEGLWGKVSQTQLAVILLDCVPMILVILLLNATHPLYTVNPLVGRSKPWSSWADGEAMRLGVMSRSDSAEKLRT</sequence>
<keyword evidence="4 5" id="KW-0472">Membrane</keyword>
<evidence type="ECO:0000256" key="4">
    <source>
        <dbReference type="ARBA" id="ARBA00023136"/>
    </source>
</evidence>
<dbReference type="STRING" id="5288.A0A5C5FU20"/>
<keyword evidence="2 5" id="KW-0812">Transmembrane</keyword>
<dbReference type="Pfam" id="PF04479">
    <property type="entry name" value="RTA1"/>
    <property type="match status" value="1"/>
</dbReference>
<feature type="transmembrane region" description="Helical" evidence="5">
    <location>
        <begin position="289"/>
        <end position="309"/>
    </location>
</feature>
<name>A0A5C5FU20_9BASI</name>
<dbReference type="EMBL" id="SOZI01000087">
    <property type="protein sequence ID" value="TNY19712.1"/>
    <property type="molecule type" value="Genomic_DNA"/>
</dbReference>